<dbReference type="RefSeq" id="WP_261404746.1">
    <property type="nucleotide sequence ID" value="NZ_CP081869.1"/>
</dbReference>
<dbReference type="Pfam" id="PF13692">
    <property type="entry name" value="Glyco_trans_1_4"/>
    <property type="match status" value="1"/>
</dbReference>
<dbReference type="Gene3D" id="3.40.50.2000">
    <property type="entry name" value="Glycogen Phosphorylase B"/>
    <property type="match status" value="1"/>
</dbReference>
<dbReference type="AlphaFoldDB" id="A0A9E6RB15"/>
<dbReference type="EMBL" id="CP081869">
    <property type="protein sequence ID" value="QZO01466.1"/>
    <property type="molecule type" value="Genomic_DNA"/>
</dbReference>
<keyword evidence="3" id="KW-1185">Reference proteome</keyword>
<protein>
    <submittedName>
        <fullName evidence="2">Glycosyltransferase family 4 protein</fullName>
    </submittedName>
</protein>
<evidence type="ECO:0000313" key="3">
    <source>
        <dbReference type="Proteomes" id="UP000825701"/>
    </source>
</evidence>
<name>A0A9E6RB15_9HYPH</name>
<gene>
    <name evidence="2" type="ORF">K6K41_08520</name>
</gene>
<feature type="region of interest" description="Disordered" evidence="1">
    <location>
        <begin position="188"/>
        <end position="243"/>
    </location>
</feature>
<dbReference type="SUPFAM" id="SSF53756">
    <property type="entry name" value="UDP-Glycosyltransferase/glycogen phosphorylase"/>
    <property type="match status" value="1"/>
</dbReference>
<sequence length="523" mass="58065">MPFAYRLAGLDDEQPQAPDRRATLVICNLGEKLAAQRALKIASELGTTSGRDVVLLSETRAQKGDGLLSTIEAATLDRLAAYDVLIAIDRNERASLSGRMISVICSLKVVNIRRINPRGKTRQYVRPPREGAKRALFVFPGVFAPPRIGSHQRAFSTCLDLIEAGFDVDVVVKRQGLKRIDRVRHYSCSSPIGSRPTRRGARRRLRRQATRRPPRRRSSRSPPRLFVRAAQGQRRSTIAPSRCSPRWRRRPATTWWWCRFPWMLSAVEDVDLNGAKLVCDTMTSSRTASASSPTPPRRRPRPKAALERDLLARCAAVLAISRSDAKMFRAKLGLDNVVVHPLSYYPTETIAQWRSMGRPLVFGFIGSDMEPNRRALQHVMSNWWPAIEAFSPESRIVIGGAIALSPSLSPYVLLRENVTVAGPVEEVGQFFDQIDVLLSPTVVQGGVNVKNVEALLRRRPVIVNTLGARDAALVAPTRCETTDGLVALLKKIDRGDPAMLAAIDQLFEEAAAYHGKPGLLEWA</sequence>
<organism evidence="2 3">
    <name type="scientific">Chenggangzhangella methanolivorans</name>
    <dbReference type="NCBI Taxonomy" id="1437009"/>
    <lineage>
        <taxon>Bacteria</taxon>
        <taxon>Pseudomonadati</taxon>
        <taxon>Pseudomonadota</taxon>
        <taxon>Alphaproteobacteria</taxon>
        <taxon>Hyphomicrobiales</taxon>
        <taxon>Methylopilaceae</taxon>
        <taxon>Chenggangzhangella</taxon>
    </lineage>
</organism>
<feature type="compositionally biased region" description="Basic residues" evidence="1">
    <location>
        <begin position="196"/>
        <end position="219"/>
    </location>
</feature>
<evidence type="ECO:0000313" key="2">
    <source>
        <dbReference type="EMBL" id="QZO01466.1"/>
    </source>
</evidence>
<dbReference type="KEGG" id="cmet:K6K41_08520"/>
<evidence type="ECO:0000256" key="1">
    <source>
        <dbReference type="SAM" id="MobiDB-lite"/>
    </source>
</evidence>
<accession>A0A9E6RB15</accession>
<reference evidence="2" key="1">
    <citation type="submission" date="2021-08" db="EMBL/GenBank/DDBJ databases">
        <authorList>
            <person name="Zhang H."/>
            <person name="Xu M."/>
            <person name="Yu Z."/>
            <person name="Yang L."/>
            <person name="Cai Y."/>
        </authorList>
    </citation>
    <scope>NUCLEOTIDE SEQUENCE</scope>
    <source>
        <strain evidence="2">CHL1</strain>
    </source>
</reference>
<feature type="region of interest" description="Disordered" evidence="1">
    <location>
        <begin position="283"/>
        <end position="303"/>
    </location>
</feature>
<feature type="compositionally biased region" description="Low complexity" evidence="1">
    <location>
        <begin position="283"/>
        <end position="292"/>
    </location>
</feature>
<proteinExistence type="predicted"/>
<dbReference type="Proteomes" id="UP000825701">
    <property type="component" value="Chromosome"/>
</dbReference>